<sequence>MRKKVCFQNIAPALVAEELMQTLEDSREPKKMAGAGPHRCPPVAGAAPSAARCKKRPATATELAPGEPCRRGSPQTAVGSALEWRAWQKKQAAPQN</sequence>
<reference evidence="2" key="2">
    <citation type="journal article" date="2015" name="Data Brief">
        <title>Shoot transcriptome of the giant reed, Arundo donax.</title>
        <authorList>
            <person name="Barrero R.A."/>
            <person name="Guerrero F.D."/>
            <person name="Moolhuijzen P."/>
            <person name="Goolsby J.A."/>
            <person name="Tidwell J."/>
            <person name="Bellgard S.E."/>
            <person name="Bellgard M.I."/>
        </authorList>
    </citation>
    <scope>NUCLEOTIDE SEQUENCE</scope>
    <source>
        <tissue evidence="2">Shoot tissue taken approximately 20 cm above the soil surface</tissue>
    </source>
</reference>
<dbReference type="AlphaFoldDB" id="A0A0A9EB99"/>
<proteinExistence type="predicted"/>
<organism evidence="2">
    <name type="scientific">Arundo donax</name>
    <name type="common">Giant reed</name>
    <name type="synonym">Donax arundinaceus</name>
    <dbReference type="NCBI Taxonomy" id="35708"/>
    <lineage>
        <taxon>Eukaryota</taxon>
        <taxon>Viridiplantae</taxon>
        <taxon>Streptophyta</taxon>
        <taxon>Embryophyta</taxon>
        <taxon>Tracheophyta</taxon>
        <taxon>Spermatophyta</taxon>
        <taxon>Magnoliopsida</taxon>
        <taxon>Liliopsida</taxon>
        <taxon>Poales</taxon>
        <taxon>Poaceae</taxon>
        <taxon>PACMAD clade</taxon>
        <taxon>Arundinoideae</taxon>
        <taxon>Arundineae</taxon>
        <taxon>Arundo</taxon>
    </lineage>
</organism>
<protein>
    <submittedName>
        <fullName evidence="2">Uncharacterized protein</fullName>
    </submittedName>
</protein>
<dbReference type="EMBL" id="GBRH01202715">
    <property type="protein sequence ID" value="JAD95180.1"/>
    <property type="molecule type" value="Transcribed_RNA"/>
</dbReference>
<feature type="region of interest" description="Disordered" evidence="1">
    <location>
        <begin position="25"/>
        <end position="78"/>
    </location>
</feature>
<reference evidence="2" key="1">
    <citation type="submission" date="2014-09" db="EMBL/GenBank/DDBJ databases">
        <authorList>
            <person name="Magalhaes I.L.F."/>
            <person name="Oliveira U."/>
            <person name="Santos F.R."/>
            <person name="Vidigal T.H.D.A."/>
            <person name="Brescovit A.D."/>
            <person name="Santos A.J."/>
        </authorList>
    </citation>
    <scope>NUCLEOTIDE SEQUENCE</scope>
    <source>
        <tissue evidence="2">Shoot tissue taken approximately 20 cm above the soil surface</tissue>
    </source>
</reference>
<evidence type="ECO:0000256" key="1">
    <source>
        <dbReference type="SAM" id="MobiDB-lite"/>
    </source>
</evidence>
<evidence type="ECO:0000313" key="2">
    <source>
        <dbReference type="EMBL" id="JAD95180.1"/>
    </source>
</evidence>
<accession>A0A0A9EB99</accession>
<name>A0A0A9EB99_ARUDO</name>